<dbReference type="Proteomes" id="UP000494329">
    <property type="component" value="Unassembled WGS sequence"/>
</dbReference>
<protein>
    <submittedName>
        <fullName evidence="1">Uncharacterized protein</fullName>
    </submittedName>
</protein>
<dbReference type="RefSeq" id="WP_175109518.1">
    <property type="nucleotide sequence ID" value="NZ_CADIKF010000004.1"/>
</dbReference>
<keyword evidence="2" id="KW-1185">Reference proteome</keyword>
<sequence>MNKPGLPKVSAQVVNLGRSAAEASYRYADRFGDLRALAKLLQNTVERARAENDDHCAVAAIIVRLSDEYATFARAEADMFATVASLELEDDADDVCAGGGRPPSKH</sequence>
<proteinExistence type="predicted"/>
<gene>
    <name evidence="1" type="ORF">LMG29739_00856</name>
</gene>
<dbReference type="AlphaFoldDB" id="A0A6J5D948"/>
<name>A0A6J5D948_9BURK</name>
<reference evidence="1 2" key="1">
    <citation type="submission" date="2020-04" db="EMBL/GenBank/DDBJ databases">
        <authorList>
            <person name="De Canck E."/>
        </authorList>
    </citation>
    <scope>NUCLEOTIDE SEQUENCE [LARGE SCALE GENOMIC DNA]</scope>
    <source>
        <strain evidence="1 2">LMG 29739</strain>
    </source>
</reference>
<evidence type="ECO:0000313" key="2">
    <source>
        <dbReference type="Proteomes" id="UP000494329"/>
    </source>
</evidence>
<accession>A0A6J5D948</accession>
<organism evidence="1 2">
    <name type="scientific">Paraburkholderia solisilvae</name>
    <dbReference type="NCBI Taxonomy" id="624376"/>
    <lineage>
        <taxon>Bacteria</taxon>
        <taxon>Pseudomonadati</taxon>
        <taxon>Pseudomonadota</taxon>
        <taxon>Betaproteobacteria</taxon>
        <taxon>Burkholderiales</taxon>
        <taxon>Burkholderiaceae</taxon>
        <taxon>Paraburkholderia</taxon>
    </lineage>
</organism>
<dbReference type="EMBL" id="CADIKF010000004">
    <property type="protein sequence ID" value="CAB3749652.1"/>
    <property type="molecule type" value="Genomic_DNA"/>
</dbReference>
<evidence type="ECO:0000313" key="1">
    <source>
        <dbReference type="EMBL" id="CAB3749652.1"/>
    </source>
</evidence>